<accession>A0A1G2HF31</accession>
<evidence type="ECO:0000313" key="2">
    <source>
        <dbReference type="Proteomes" id="UP000178835"/>
    </source>
</evidence>
<protein>
    <recommendedName>
        <fullName evidence="3">SHS2 domain-containing protein</fullName>
    </recommendedName>
</protein>
<sequence>MAERIKSIKYLLGNRYEHFYILDFGHYSIKLALFEIDKQNNTGKFIDFSEAVHSKHVVSEGSADFENILATSRKAFSRIKPNRREKKKHLVVGVASEIAYGHSFTYVHKREHPKKKIDPVEVKNAIHNAEQRAYEDIRKKFSAESGYSETEVSLINSAIQSIKVDGYEVSNPEGKNGEELQLSIFNAYLPAFYKKIFDDLAEYLKIPMFSIVYEPFSVFESLKKRKKEALEALIIDVGGRTTRVSLARKGRLEDVKTFSFGGESLTHRIAAHLKVGFWEAEGIKGRYASNRLGESALSVVAGILQTELEIFLRALSMILKEFSHTTLLPSTIYLYGAGGSVPLFDSIMQRRKWKEDLSFLTQPKIYRLKLDMFENIETKNKIPPASKWFSVFSMADFVLDSINNHETSASKTLNRMAKLIEK</sequence>
<dbReference type="PANTHER" id="PTHR32432">
    <property type="entry name" value="CELL DIVISION PROTEIN FTSA-RELATED"/>
    <property type="match status" value="1"/>
</dbReference>
<dbReference type="AlphaFoldDB" id="A0A1G2HF31"/>
<proteinExistence type="predicted"/>
<dbReference type="InterPro" id="IPR043129">
    <property type="entry name" value="ATPase_NBD"/>
</dbReference>
<comment type="caution">
    <text evidence="1">The sequence shown here is derived from an EMBL/GenBank/DDBJ whole genome shotgun (WGS) entry which is preliminary data.</text>
</comment>
<evidence type="ECO:0008006" key="3">
    <source>
        <dbReference type="Google" id="ProtNLM"/>
    </source>
</evidence>
<dbReference type="Gene3D" id="3.30.1490.300">
    <property type="match status" value="1"/>
</dbReference>
<name>A0A1G2HF31_9BACT</name>
<reference evidence="1 2" key="1">
    <citation type="journal article" date="2016" name="Nat. Commun.">
        <title>Thousands of microbial genomes shed light on interconnected biogeochemical processes in an aquifer system.</title>
        <authorList>
            <person name="Anantharaman K."/>
            <person name="Brown C.T."/>
            <person name="Hug L.A."/>
            <person name="Sharon I."/>
            <person name="Castelle C.J."/>
            <person name="Probst A.J."/>
            <person name="Thomas B.C."/>
            <person name="Singh A."/>
            <person name="Wilkins M.J."/>
            <person name="Karaoz U."/>
            <person name="Brodie E.L."/>
            <person name="Williams K.H."/>
            <person name="Hubbard S.S."/>
            <person name="Banfield J.F."/>
        </authorList>
    </citation>
    <scope>NUCLEOTIDE SEQUENCE [LARGE SCALE GENOMIC DNA]</scope>
</reference>
<organism evidence="1 2">
    <name type="scientific">Candidatus Spechtbacteria bacterium RIFCSPLOWO2_01_FULL_43_12</name>
    <dbReference type="NCBI Taxonomy" id="1802162"/>
    <lineage>
        <taxon>Bacteria</taxon>
        <taxon>Candidatus Spechtiibacteriota</taxon>
    </lineage>
</organism>
<dbReference type="SUPFAM" id="SSF53067">
    <property type="entry name" value="Actin-like ATPase domain"/>
    <property type="match status" value="1"/>
</dbReference>
<dbReference type="InterPro" id="IPR050696">
    <property type="entry name" value="FtsA/MreB"/>
</dbReference>
<evidence type="ECO:0000313" key="1">
    <source>
        <dbReference type="EMBL" id="OGZ60861.1"/>
    </source>
</evidence>
<dbReference type="EMBL" id="MHOH01000011">
    <property type="protein sequence ID" value="OGZ60861.1"/>
    <property type="molecule type" value="Genomic_DNA"/>
</dbReference>
<dbReference type="Proteomes" id="UP000178835">
    <property type="component" value="Unassembled WGS sequence"/>
</dbReference>
<gene>
    <name evidence="1" type="ORF">A2919_02320</name>
</gene>
<dbReference type="Gene3D" id="3.30.420.40">
    <property type="match status" value="2"/>
</dbReference>
<dbReference type="Pfam" id="PF14450">
    <property type="entry name" value="FtsA"/>
    <property type="match status" value="1"/>
</dbReference>